<feature type="transmembrane region" description="Helical" evidence="6">
    <location>
        <begin position="311"/>
        <end position="328"/>
    </location>
</feature>
<proteinExistence type="predicted"/>
<keyword evidence="2 6" id="KW-0812">Transmembrane</keyword>
<feature type="transmembrane region" description="Helical" evidence="6">
    <location>
        <begin position="381"/>
        <end position="399"/>
    </location>
</feature>
<feature type="transmembrane region" description="Helical" evidence="6">
    <location>
        <begin position="271"/>
        <end position="291"/>
    </location>
</feature>
<dbReference type="PANTHER" id="PTHR21421:SF29">
    <property type="entry name" value="GUSTATORY RECEPTOR 5A FOR TREHALOSE-RELATED"/>
    <property type="match status" value="1"/>
</dbReference>
<dbReference type="GO" id="GO:0016020">
    <property type="term" value="C:membrane"/>
    <property type="evidence" value="ECO:0007669"/>
    <property type="project" value="UniProtKB-SubCell"/>
</dbReference>
<keyword evidence="3 6" id="KW-1133">Transmembrane helix</keyword>
<evidence type="ECO:0000256" key="3">
    <source>
        <dbReference type="ARBA" id="ARBA00022989"/>
    </source>
</evidence>
<keyword evidence="4 6" id="KW-0472">Membrane</keyword>
<evidence type="ECO:0000256" key="4">
    <source>
        <dbReference type="ARBA" id="ARBA00023136"/>
    </source>
</evidence>
<name>A0AAN8JW28_PATCE</name>
<comment type="caution">
    <text evidence="7">The sequence shown here is derived from an EMBL/GenBank/DDBJ whole genome shotgun (WGS) entry which is preliminary data.</text>
</comment>
<comment type="subcellular location">
    <subcellularLocation>
        <location evidence="1">Membrane</location>
        <topology evidence="1">Multi-pass membrane protein</topology>
    </subcellularLocation>
</comment>
<evidence type="ECO:0000313" key="8">
    <source>
        <dbReference type="Proteomes" id="UP001347796"/>
    </source>
</evidence>
<dbReference type="Proteomes" id="UP001347796">
    <property type="component" value="Unassembled WGS sequence"/>
</dbReference>
<organism evidence="7 8">
    <name type="scientific">Patella caerulea</name>
    <name type="common">Rayed Mediterranean limpet</name>
    <dbReference type="NCBI Taxonomy" id="87958"/>
    <lineage>
        <taxon>Eukaryota</taxon>
        <taxon>Metazoa</taxon>
        <taxon>Spiralia</taxon>
        <taxon>Lophotrochozoa</taxon>
        <taxon>Mollusca</taxon>
        <taxon>Gastropoda</taxon>
        <taxon>Patellogastropoda</taxon>
        <taxon>Patelloidea</taxon>
        <taxon>Patellidae</taxon>
        <taxon>Patella</taxon>
    </lineage>
</organism>
<dbReference type="EMBL" id="JAZGQO010000007">
    <property type="protein sequence ID" value="KAK6183504.1"/>
    <property type="molecule type" value="Genomic_DNA"/>
</dbReference>
<dbReference type="GO" id="GO:0050909">
    <property type="term" value="P:sensory perception of taste"/>
    <property type="evidence" value="ECO:0007669"/>
    <property type="project" value="InterPro"/>
</dbReference>
<evidence type="ECO:0000256" key="1">
    <source>
        <dbReference type="ARBA" id="ARBA00004141"/>
    </source>
</evidence>
<dbReference type="PANTHER" id="PTHR21421">
    <property type="entry name" value="GUSTATORY RECEPTOR"/>
    <property type="match status" value="1"/>
</dbReference>
<sequence length="402" mass="46766">MESNREQAESESYGDKKAEKHLDLKNCVHDILRPLLKCMQLFGIYYDKFERRSTSGRLFNFSKIYCVFAMVLIWINVLRYIPSFWVGFDYQPNQTVNRVIKQTWLLQCAITASIILWHCRKGSWDGFYDAWYGVITTGCWSNHINKKTKKMRRICKIFIFLAIVYFIFNILSSLLAVTLFNSSVWITNPFPPNVEIAIVILILELFDLAAWIFPVIYMIAICYCFKLAFSMVTMCLESSVQKLQGFPDDLNDIRLLHLKLCRMVEYLDKPVSIWIVNVVGCNIFVACFIMYDLVRNDQNVIAVLILKYSWLTNNILTVFITCWFIAAVNEEAHLPLEYIYETQTDKLSTHQLGQLTLFLSKLTGPPIGFTAMGFFTITKEVILTIGGLYLTYFFLLLQFKIS</sequence>
<keyword evidence="8" id="KW-1185">Reference proteome</keyword>
<feature type="transmembrane region" description="Helical" evidence="6">
    <location>
        <begin position="157"/>
        <end position="176"/>
    </location>
</feature>
<protein>
    <submittedName>
        <fullName evidence="7">Uncharacterized protein</fullName>
    </submittedName>
</protein>
<keyword evidence="5" id="KW-0675">Receptor</keyword>
<evidence type="ECO:0000256" key="6">
    <source>
        <dbReference type="SAM" id="Phobius"/>
    </source>
</evidence>
<dbReference type="AlphaFoldDB" id="A0AAN8JW28"/>
<dbReference type="InterPro" id="IPR013604">
    <property type="entry name" value="7TM_chemorcpt"/>
</dbReference>
<accession>A0AAN8JW28</accession>
<evidence type="ECO:0000313" key="7">
    <source>
        <dbReference type="EMBL" id="KAK6183504.1"/>
    </source>
</evidence>
<feature type="transmembrane region" description="Helical" evidence="6">
    <location>
        <begin position="196"/>
        <end position="225"/>
    </location>
</feature>
<reference evidence="7 8" key="1">
    <citation type="submission" date="2024-01" db="EMBL/GenBank/DDBJ databases">
        <title>The genome of the rayed Mediterranean limpet Patella caerulea (Linnaeus, 1758).</title>
        <authorList>
            <person name="Anh-Thu Weber A."/>
            <person name="Halstead-Nussloch G."/>
        </authorList>
    </citation>
    <scope>NUCLEOTIDE SEQUENCE [LARGE SCALE GENOMIC DNA]</scope>
    <source>
        <strain evidence="7">AATW-2023a</strain>
        <tissue evidence="7">Whole specimen</tissue>
    </source>
</reference>
<feature type="transmembrane region" description="Helical" evidence="6">
    <location>
        <begin position="58"/>
        <end position="82"/>
    </location>
</feature>
<dbReference type="GO" id="GO:0038023">
    <property type="term" value="F:signaling receptor activity"/>
    <property type="evidence" value="ECO:0007669"/>
    <property type="project" value="UniProtKB-ARBA"/>
</dbReference>
<gene>
    <name evidence="7" type="ORF">SNE40_010975</name>
</gene>
<evidence type="ECO:0000256" key="2">
    <source>
        <dbReference type="ARBA" id="ARBA00022692"/>
    </source>
</evidence>
<dbReference type="GO" id="GO:0051606">
    <property type="term" value="P:detection of stimulus"/>
    <property type="evidence" value="ECO:0007669"/>
    <property type="project" value="UniProtKB-ARBA"/>
</dbReference>
<evidence type="ECO:0000256" key="5">
    <source>
        <dbReference type="ARBA" id="ARBA00023170"/>
    </source>
</evidence>
<dbReference type="Pfam" id="PF08395">
    <property type="entry name" value="7tm_7"/>
    <property type="match status" value="1"/>
</dbReference>